<evidence type="ECO:0000259" key="1">
    <source>
        <dbReference type="Pfam" id="PF13622"/>
    </source>
</evidence>
<reference evidence="3 4" key="1">
    <citation type="journal article" date="2016" name="Antonie Van Leeuwenhoek">
        <title>Nocardia donostiensis sp. nov., isolated from human respiratory specimens.</title>
        <authorList>
            <person name="Ercibengoa M."/>
            <person name="Bell M."/>
            <person name="Marimon J.M."/>
            <person name="Humrighouse B."/>
            <person name="Klenk H.P."/>
            <person name="Potter G."/>
            <person name="Perez-Trallero E."/>
        </authorList>
    </citation>
    <scope>NUCLEOTIDE SEQUENCE [LARGE SCALE GENOMIC DNA]</scope>
    <source>
        <strain evidence="3 4">X1655</strain>
    </source>
</reference>
<dbReference type="InterPro" id="IPR042171">
    <property type="entry name" value="Acyl-CoA_hotdog"/>
</dbReference>
<evidence type="ECO:0000313" key="4">
    <source>
        <dbReference type="Proteomes" id="UP000188836"/>
    </source>
</evidence>
<accession>A0A1V2TCN3</accession>
<dbReference type="Proteomes" id="UP000188836">
    <property type="component" value="Unassembled WGS sequence"/>
</dbReference>
<dbReference type="Pfam" id="PF20789">
    <property type="entry name" value="4HBT_3C"/>
    <property type="match status" value="1"/>
</dbReference>
<sequence>MRELGTGGPDTARYRGVIDDIWTIGHKVHGGTMVAASAAAATRRLRTIDPERAGMAPISATTDFLGAPVAGEVDYEVTIGKLGRQICTADVRLIQGDRTMVRTAFTFGHLDSADTPPHYAPSHTDLPVEPPADAVGYEPGSPMGRLVHVARGMDLFLDRKLARFLDNERGEPRLGMWLRPRAADQADPDIAAYTAMMAADMSPPVPTNLGYFGWSPTVQMTTYLRRRPAPGWLRIIASTHEVGGRLFDSDQVVLDSTGALVAQSRQLALLPSR</sequence>
<dbReference type="PANTHER" id="PTHR38110:SF1">
    <property type="entry name" value="THIOESTERASE DOMAIN-CONTAINING PROTEIN"/>
    <property type="match status" value="1"/>
</dbReference>
<dbReference type="SUPFAM" id="SSF54637">
    <property type="entry name" value="Thioesterase/thiol ester dehydrase-isomerase"/>
    <property type="match status" value="2"/>
</dbReference>
<protein>
    <submittedName>
        <fullName evidence="3">Diacylglycerol kinase</fullName>
    </submittedName>
</protein>
<evidence type="ECO:0000313" key="3">
    <source>
        <dbReference type="EMBL" id="ONM47218.1"/>
    </source>
</evidence>
<dbReference type="EMBL" id="MUMY01000017">
    <property type="protein sequence ID" value="ONM47218.1"/>
    <property type="molecule type" value="Genomic_DNA"/>
</dbReference>
<feature type="domain" description="Acyl-CoA thioesterase-like C-terminal" evidence="2">
    <location>
        <begin position="140"/>
        <end position="269"/>
    </location>
</feature>
<dbReference type="InterPro" id="IPR049450">
    <property type="entry name" value="ACOT8-like_C"/>
</dbReference>
<dbReference type="CDD" id="cd03440">
    <property type="entry name" value="hot_dog"/>
    <property type="match status" value="1"/>
</dbReference>
<dbReference type="Pfam" id="PF13622">
    <property type="entry name" value="4HBT_3"/>
    <property type="match status" value="1"/>
</dbReference>
<dbReference type="InterPro" id="IPR049449">
    <property type="entry name" value="TesB_ACOT8-like_N"/>
</dbReference>
<dbReference type="InterPro" id="IPR052389">
    <property type="entry name" value="Sec_Metab_Biosynth-Assoc"/>
</dbReference>
<dbReference type="PANTHER" id="PTHR38110">
    <property type="entry name" value="CHROMOSOME 23, WHOLE GENOME SHOTGUN SEQUENCE"/>
    <property type="match status" value="1"/>
</dbReference>
<dbReference type="AlphaFoldDB" id="A0A1V2TCN3"/>
<dbReference type="GO" id="GO:0016301">
    <property type="term" value="F:kinase activity"/>
    <property type="evidence" value="ECO:0007669"/>
    <property type="project" value="UniProtKB-KW"/>
</dbReference>
<dbReference type="STRING" id="1538463.B0T36_10830"/>
<gene>
    <name evidence="3" type="ORF">B0T46_19725</name>
</gene>
<keyword evidence="3" id="KW-0418">Kinase</keyword>
<comment type="caution">
    <text evidence="3">The sequence shown here is derived from an EMBL/GenBank/DDBJ whole genome shotgun (WGS) entry which is preliminary data.</text>
</comment>
<keyword evidence="4" id="KW-1185">Reference proteome</keyword>
<name>A0A1V2TCN3_9NOCA</name>
<feature type="domain" description="Acyl-CoA thioesterase-like N-terminal HotDog" evidence="1">
    <location>
        <begin position="19"/>
        <end position="108"/>
    </location>
</feature>
<keyword evidence="3" id="KW-0808">Transferase</keyword>
<evidence type="ECO:0000259" key="2">
    <source>
        <dbReference type="Pfam" id="PF20789"/>
    </source>
</evidence>
<dbReference type="InterPro" id="IPR029069">
    <property type="entry name" value="HotDog_dom_sf"/>
</dbReference>
<proteinExistence type="predicted"/>
<dbReference type="Gene3D" id="2.40.160.210">
    <property type="entry name" value="Acyl-CoA thioesterase, double hotdog domain"/>
    <property type="match status" value="1"/>
</dbReference>
<organism evidence="3 4">
    <name type="scientific">Nocardia donostiensis</name>
    <dbReference type="NCBI Taxonomy" id="1538463"/>
    <lineage>
        <taxon>Bacteria</taxon>
        <taxon>Bacillati</taxon>
        <taxon>Actinomycetota</taxon>
        <taxon>Actinomycetes</taxon>
        <taxon>Mycobacteriales</taxon>
        <taxon>Nocardiaceae</taxon>
        <taxon>Nocardia</taxon>
    </lineage>
</organism>